<dbReference type="RefSeq" id="WP_007288725.1">
    <property type="nucleotide sequence ID" value="NZ_AAWL01000003.1"/>
</dbReference>
<protein>
    <submittedName>
        <fullName evidence="2">Transposase IS3/IS911 family protein</fullName>
    </submittedName>
</protein>
<keyword evidence="3" id="KW-1185">Reference proteome</keyword>
<organism evidence="2 3">
    <name type="scientific">Thermosinus carboxydivorans Nor1</name>
    <dbReference type="NCBI Taxonomy" id="401526"/>
    <lineage>
        <taxon>Bacteria</taxon>
        <taxon>Bacillati</taxon>
        <taxon>Bacillota</taxon>
        <taxon>Negativicutes</taxon>
        <taxon>Selenomonadales</taxon>
        <taxon>Sporomusaceae</taxon>
        <taxon>Thermosinus</taxon>
    </lineage>
</organism>
<reference evidence="2 3" key="1">
    <citation type="submission" date="2007-01" db="EMBL/GenBank/DDBJ databases">
        <title>Annotation of the draft genome assembly of Thermosinus carboxydivorans Nor1.</title>
        <authorList>
            <consortium name="US DOE Joint Genome Institute (JGI-ORNL)"/>
            <person name="Larimer F."/>
            <person name="Land M."/>
            <person name="Hauser L."/>
        </authorList>
    </citation>
    <scope>NUCLEOTIDE SEQUENCE [LARGE SCALE GENOMIC DNA]</scope>
    <source>
        <strain evidence="2 3">Nor1</strain>
    </source>
</reference>
<evidence type="ECO:0000256" key="1">
    <source>
        <dbReference type="SAM" id="Coils"/>
    </source>
</evidence>
<dbReference type="AlphaFoldDB" id="A1HNC3"/>
<accession>A1HNC3</accession>
<keyword evidence="1" id="KW-0175">Coiled coil</keyword>
<dbReference type="Pfam" id="PF01527">
    <property type="entry name" value="HTH_Tnp_1"/>
    <property type="match status" value="1"/>
</dbReference>
<feature type="coiled-coil region" evidence="1">
    <location>
        <begin position="59"/>
        <end position="86"/>
    </location>
</feature>
<dbReference type="GO" id="GO:0006313">
    <property type="term" value="P:DNA transposition"/>
    <property type="evidence" value="ECO:0007669"/>
    <property type="project" value="InterPro"/>
</dbReference>
<dbReference type="InterPro" id="IPR002514">
    <property type="entry name" value="Transposase_8"/>
</dbReference>
<dbReference type="SUPFAM" id="SSF46689">
    <property type="entry name" value="Homeodomain-like"/>
    <property type="match status" value="1"/>
</dbReference>
<reference evidence="2 3" key="2">
    <citation type="submission" date="2007-01" db="EMBL/GenBank/DDBJ databases">
        <title>Sequencing of the draft genome and assembly of Thermosinus carboxydivorans Nor1.</title>
        <authorList>
            <consortium name="US DOE Joint Genome Institute (JGI-PGF)"/>
            <person name="Copeland A."/>
            <person name="Lucas S."/>
            <person name="Lapidus A."/>
            <person name="Barry K."/>
            <person name="Glavina del Rio T."/>
            <person name="Dalin E."/>
            <person name="Tice H."/>
            <person name="Bruce D."/>
            <person name="Pitluck S."/>
            <person name="Richardson P."/>
        </authorList>
    </citation>
    <scope>NUCLEOTIDE SEQUENCE [LARGE SCALE GENOMIC DNA]</scope>
    <source>
        <strain evidence="2 3">Nor1</strain>
    </source>
</reference>
<evidence type="ECO:0000313" key="2">
    <source>
        <dbReference type="EMBL" id="EAX48477.1"/>
    </source>
</evidence>
<sequence>MEKRRAYILEEKASIVLQLLKEERTISQIAAETGIHTTVLARWKAEAIDNLPSLFTRGASEMEKMCKKYEAEKEELARQIGQLTVELTGSKNLQNSASVEERDLECREITLKSRPSFWLLTAPAPITAPKNVS</sequence>
<dbReference type="GO" id="GO:0004803">
    <property type="term" value="F:transposase activity"/>
    <property type="evidence" value="ECO:0007669"/>
    <property type="project" value="InterPro"/>
</dbReference>
<name>A1HNC3_9FIRM</name>
<dbReference type="InterPro" id="IPR009057">
    <property type="entry name" value="Homeodomain-like_sf"/>
</dbReference>
<dbReference type="EMBL" id="AAWL01000003">
    <property type="protein sequence ID" value="EAX48477.1"/>
    <property type="molecule type" value="Genomic_DNA"/>
</dbReference>
<dbReference type="OrthoDB" id="9781005at2"/>
<dbReference type="Proteomes" id="UP000005139">
    <property type="component" value="Unassembled WGS sequence"/>
</dbReference>
<dbReference type="GO" id="GO:0003677">
    <property type="term" value="F:DNA binding"/>
    <property type="evidence" value="ECO:0007669"/>
    <property type="project" value="InterPro"/>
</dbReference>
<proteinExistence type="predicted"/>
<evidence type="ECO:0000313" key="3">
    <source>
        <dbReference type="Proteomes" id="UP000005139"/>
    </source>
</evidence>
<comment type="caution">
    <text evidence="2">The sequence shown here is derived from an EMBL/GenBank/DDBJ whole genome shotgun (WGS) entry which is preliminary data.</text>
</comment>
<dbReference type="eggNOG" id="COG2963">
    <property type="taxonomic scope" value="Bacteria"/>
</dbReference>
<gene>
    <name evidence="2" type="ORF">TcarDRAFT_2427</name>
</gene>